<dbReference type="PANTHER" id="PTHR30302">
    <property type="entry name" value="HYDROGENASE 1 MATURATION PROTEASE"/>
    <property type="match status" value="1"/>
</dbReference>
<protein>
    <submittedName>
        <fullName evidence="1">Ni/Fe hydrogenase</fullName>
    </submittedName>
</protein>
<dbReference type="CDD" id="cd06066">
    <property type="entry name" value="H2MP_NAD-link-bidir"/>
    <property type="match status" value="1"/>
</dbReference>
<dbReference type="GO" id="GO:0016485">
    <property type="term" value="P:protein processing"/>
    <property type="evidence" value="ECO:0007669"/>
    <property type="project" value="TreeGrafter"/>
</dbReference>
<accession>A0A178MMG0</accession>
<gene>
    <name evidence="1" type="ORF">A6A04_18630</name>
</gene>
<name>A0A178MMG0_9PROT</name>
<comment type="caution">
    <text evidence="1">The sequence shown here is derived from an EMBL/GenBank/DDBJ whole genome shotgun (WGS) entry which is preliminary data.</text>
</comment>
<dbReference type="RefSeq" id="WP_068493012.1">
    <property type="nucleotide sequence ID" value="NZ_LWQT01000057.1"/>
</dbReference>
<evidence type="ECO:0000313" key="1">
    <source>
        <dbReference type="EMBL" id="OAN49861.1"/>
    </source>
</evidence>
<organism evidence="1 2">
    <name type="scientific">Paramagnetospirillum marisnigri</name>
    <dbReference type="NCBI Taxonomy" id="1285242"/>
    <lineage>
        <taxon>Bacteria</taxon>
        <taxon>Pseudomonadati</taxon>
        <taxon>Pseudomonadota</taxon>
        <taxon>Alphaproteobacteria</taxon>
        <taxon>Rhodospirillales</taxon>
        <taxon>Magnetospirillaceae</taxon>
        <taxon>Paramagnetospirillum</taxon>
    </lineage>
</organism>
<dbReference type="InterPro" id="IPR000671">
    <property type="entry name" value="Peptidase_A31"/>
</dbReference>
<evidence type="ECO:0000313" key="2">
    <source>
        <dbReference type="Proteomes" id="UP000078428"/>
    </source>
</evidence>
<dbReference type="AlphaFoldDB" id="A0A178MMG0"/>
<dbReference type="EMBL" id="LWQT01000057">
    <property type="protein sequence ID" value="OAN49861.1"/>
    <property type="molecule type" value="Genomic_DNA"/>
</dbReference>
<keyword evidence="2" id="KW-1185">Reference proteome</keyword>
<reference evidence="1 2" key="1">
    <citation type="submission" date="2016-04" db="EMBL/GenBank/DDBJ databases">
        <title>Draft genome sequence of freshwater magnetotactic bacteria Magnetospirillum marisnigri SP-1 and Magnetospirillum moscoviense BB-1.</title>
        <authorList>
            <person name="Koziaeva V."/>
            <person name="Dziuba M.V."/>
            <person name="Ivanov T.M."/>
            <person name="Kuznetsov B."/>
            <person name="Grouzdev D.S."/>
        </authorList>
    </citation>
    <scope>NUCLEOTIDE SEQUENCE [LARGE SCALE GENOMIC DNA]</scope>
    <source>
        <strain evidence="1 2">SP-1</strain>
    </source>
</reference>
<dbReference type="STRING" id="1285242.A6A04_18630"/>
<dbReference type="Proteomes" id="UP000078428">
    <property type="component" value="Unassembled WGS sequence"/>
</dbReference>
<dbReference type="PANTHER" id="PTHR30302:SF5">
    <property type="entry name" value="SLR1876 PROTEIN"/>
    <property type="match status" value="1"/>
</dbReference>
<dbReference type="InterPro" id="IPR023430">
    <property type="entry name" value="Pept_HybD-like_dom_sf"/>
</dbReference>
<dbReference type="NCBIfam" id="TIGR00072">
    <property type="entry name" value="hydrog_prot"/>
    <property type="match status" value="1"/>
</dbReference>
<proteinExistence type="predicted"/>
<dbReference type="SUPFAM" id="SSF53163">
    <property type="entry name" value="HybD-like"/>
    <property type="match status" value="1"/>
</dbReference>
<dbReference type="Gene3D" id="3.40.50.1450">
    <property type="entry name" value="HybD-like"/>
    <property type="match status" value="1"/>
</dbReference>
<dbReference type="GO" id="GO:0004175">
    <property type="term" value="F:endopeptidase activity"/>
    <property type="evidence" value="ECO:0007669"/>
    <property type="project" value="TreeGrafter"/>
</dbReference>
<sequence>MKPPVLIFGWGNPSRGDDALGPLLLERVEAMLGEHPEWGAVELLTDFQLQVEHALDLEGRDRVLFVDASARSDQAPFRAGCIAPEQDASFTTHALSPQGVMHVYRQVTAAEPPPCHLLAIAGQAFELGTPLSAAASAHLDAAVDWTRDWLAGRVPGACPPDRNGA</sequence>
<dbReference type="OrthoDB" id="9792731at2"/>
<dbReference type="GO" id="GO:0008047">
    <property type="term" value="F:enzyme activator activity"/>
    <property type="evidence" value="ECO:0007669"/>
    <property type="project" value="InterPro"/>
</dbReference>